<dbReference type="OrthoDB" id="7667926at2"/>
<dbReference type="HOGENOM" id="CLU_1757365_0_0_5"/>
<dbReference type="STRING" id="252305.OB2597_09654"/>
<proteinExistence type="predicted"/>
<evidence type="ECO:0000313" key="2">
    <source>
        <dbReference type="EMBL" id="EAQ04399.1"/>
    </source>
</evidence>
<gene>
    <name evidence="2" type="ORF">OB2597_09654</name>
</gene>
<dbReference type="EMBL" id="AAMO01000002">
    <property type="protein sequence ID" value="EAQ04399.1"/>
    <property type="molecule type" value="Genomic_DNA"/>
</dbReference>
<keyword evidence="3" id="KW-1185">Reference proteome</keyword>
<dbReference type="InterPro" id="IPR025597">
    <property type="entry name" value="DUF4345"/>
</dbReference>
<feature type="transmembrane region" description="Helical" evidence="1">
    <location>
        <begin position="7"/>
        <end position="35"/>
    </location>
</feature>
<feature type="transmembrane region" description="Helical" evidence="1">
    <location>
        <begin position="111"/>
        <end position="133"/>
    </location>
</feature>
<evidence type="ECO:0000256" key="1">
    <source>
        <dbReference type="SAM" id="Phobius"/>
    </source>
</evidence>
<feature type="transmembrane region" description="Helical" evidence="1">
    <location>
        <begin position="55"/>
        <end position="74"/>
    </location>
</feature>
<accession>A3TV53</accession>
<keyword evidence="1" id="KW-1133">Transmembrane helix</keyword>
<dbReference type="RefSeq" id="WP_009806153.1">
    <property type="nucleotide sequence ID" value="NZ_CH724131.1"/>
</dbReference>
<name>A3TV53_PSEBH</name>
<evidence type="ECO:0000313" key="3">
    <source>
        <dbReference type="Proteomes" id="UP000004318"/>
    </source>
</evidence>
<feature type="transmembrane region" description="Helical" evidence="1">
    <location>
        <begin position="79"/>
        <end position="99"/>
    </location>
</feature>
<dbReference type="AlphaFoldDB" id="A3TV53"/>
<dbReference type="Proteomes" id="UP000004318">
    <property type="component" value="Unassembled WGS sequence"/>
</dbReference>
<comment type="caution">
    <text evidence="2">The sequence shown here is derived from an EMBL/GenBank/DDBJ whole genome shotgun (WGS) entry which is preliminary data.</text>
</comment>
<keyword evidence="1" id="KW-0812">Transmembrane</keyword>
<protein>
    <recommendedName>
        <fullName evidence="4">DUF4345 domain-containing protein</fullName>
    </recommendedName>
</protein>
<reference evidence="2 3" key="1">
    <citation type="journal article" date="2010" name="J. Bacteriol.">
        <title>Genome sequences of Oceanicola granulosus HTCC2516(T) and Oceanicola batsensis HTCC2597(TDelta).</title>
        <authorList>
            <person name="Thrash J.C."/>
            <person name="Cho J.C."/>
            <person name="Vergin K.L."/>
            <person name="Giovannoni S.J."/>
        </authorList>
    </citation>
    <scope>NUCLEOTIDE SEQUENCE [LARGE SCALE GENOMIC DNA]</scope>
    <source>
        <strain evidence="3">ATCC BAA-863 / DSM 15984 / KCTC 12145 / HTCC2597</strain>
    </source>
</reference>
<evidence type="ECO:0008006" key="4">
    <source>
        <dbReference type="Google" id="ProtNLM"/>
    </source>
</evidence>
<dbReference type="eggNOG" id="ENOG503317X">
    <property type="taxonomic scope" value="Bacteria"/>
</dbReference>
<sequence>METVLRVILGLTGLAMVVIGLNTGLGGMPTLGWQFPSDAVPTSASIDFARHDNNVRFFAATFAGMGLCMAAAALRFRIFAPIAAAFLLAIALGGVARLIQPGYAPLTDPALLPSVIAEIVAGPLLALWTVVVWRRRQ</sequence>
<organism evidence="2 3">
    <name type="scientific">Pseudooceanicola batsensis (strain ATCC BAA-863 / DSM 15984 / KCTC 12145 / HTCC2597)</name>
    <name type="common">Oceanicola batsensis</name>
    <dbReference type="NCBI Taxonomy" id="252305"/>
    <lineage>
        <taxon>Bacteria</taxon>
        <taxon>Pseudomonadati</taxon>
        <taxon>Pseudomonadota</taxon>
        <taxon>Alphaproteobacteria</taxon>
        <taxon>Rhodobacterales</taxon>
        <taxon>Paracoccaceae</taxon>
        <taxon>Pseudooceanicola</taxon>
    </lineage>
</organism>
<dbReference type="Pfam" id="PF14248">
    <property type="entry name" value="DUF4345"/>
    <property type="match status" value="1"/>
</dbReference>
<keyword evidence="1" id="KW-0472">Membrane</keyword>